<dbReference type="Gene3D" id="3.40.50.300">
    <property type="entry name" value="P-loop containing nucleotide triphosphate hydrolases"/>
    <property type="match status" value="1"/>
</dbReference>
<dbReference type="PANTHER" id="PTHR46411:SF3">
    <property type="entry name" value="AAA+ ATPASE DOMAIN-CONTAINING PROTEIN"/>
    <property type="match status" value="1"/>
</dbReference>
<dbReference type="InterPro" id="IPR003593">
    <property type="entry name" value="AAA+_ATPase"/>
</dbReference>
<keyword evidence="3" id="KW-0378">Hydrolase</keyword>
<dbReference type="OrthoDB" id="10042665at2759"/>
<dbReference type="Pfam" id="PF22942">
    <property type="entry name" value="DUF7025"/>
    <property type="match status" value="1"/>
</dbReference>
<name>A0A6A6H350_VIRVR</name>
<dbReference type="PANTHER" id="PTHR46411">
    <property type="entry name" value="FAMILY ATPASE, PUTATIVE-RELATED"/>
    <property type="match status" value="1"/>
</dbReference>
<dbReference type="InterPro" id="IPR027417">
    <property type="entry name" value="P-loop_NTPase"/>
</dbReference>
<dbReference type="GO" id="GO:0016887">
    <property type="term" value="F:ATP hydrolysis activity"/>
    <property type="evidence" value="ECO:0007669"/>
    <property type="project" value="InterPro"/>
</dbReference>
<feature type="region of interest" description="Disordered" evidence="1">
    <location>
        <begin position="641"/>
        <end position="687"/>
    </location>
</feature>
<dbReference type="InterPro" id="IPR054289">
    <property type="entry name" value="DUF7025"/>
</dbReference>
<feature type="domain" description="AAA+ ATPase" evidence="2">
    <location>
        <begin position="430"/>
        <end position="557"/>
    </location>
</feature>
<evidence type="ECO:0000313" key="3">
    <source>
        <dbReference type="EMBL" id="KAF2232526.1"/>
    </source>
</evidence>
<dbReference type="SMART" id="SM00382">
    <property type="entry name" value="AAA"/>
    <property type="match status" value="1"/>
</dbReference>
<reference evidence="3" key="1">
    <citation type="journal article" date="2020" name="Stud. Mycol.">
        <title>101 Dothideomycetes genomes: a test case for predicting lifestyles and emergence of pathogens.</title>
        <authorList>
            <person name="Haridas S."/>
            <person name="Albert R."/>
            <person name="Binder M."/>
            <person name="Bloem J."/>
            <person name="Labutti K."/>
            <person name="Salamov A."/>
            <person name="Andreopoulos B."/>
            <person name="Baker S."/>
            <person name="Barry K."/>
            <person name="Bills G."/>
            <person name="Bluhm B."/>
            <person name="Cannon C."/>
            <person name="Castanera R."/>
            <person name="Culley D."/>
            <person name="Daum C."/>
            <person name="Ezra D."/>
            <person name="Gonzalez J."/>
            <person name="Henrissat B."/>
            <person name="Kuo A."/>
            <person name="Liang C."/>
            <person name="Lipzen A."/>
            <person name="Lutzoni F."/>
            <person name="Magnuson J."/>
            <person name="Mondo S."/>
            <person name="Nolan M."/>
            <person name="Ohm R."/>
            <person name="Pangilinan J."/>
            <person name="Park H.-J."/>
            <person name="Ramirez L."/>
            <person name="Alfaro M."/>
            <person name="Sun H."/>
            <person name="Tritt A."/>
            <person name="Yoshinaga Y."/>
            <person name="Zwiers L.-H."/>
            <person name="Turgeon B."/>
            <person name="Goodwin S."/>
            <person name="Spatafora J."/>
            <person name="Crous P."/>
            <person name="Grigoriev I."/>
        </authorList>
    </citation>
    <scope>NUCLEOTIDE SEQUENCE</scope>
    <source>
        <strain evidence="3">Tuck. ex Michener</strain>
    </source>
</reference>
<dbReference type="EMBL" id="ML991814">
    <property type="protein sequence ID" value="KAF2232526.1"/>
    <property type="molecule type" value="Genomic_DNA"/>
</dbReference>
<dbReference type="Proteomes" id="UP000800092">
    <property type="component" value="Unassembled WGS sequence"/>
</dbReference>
<gene>
    <name evidence="3" type="ORF">EV356DRAFT_469734</name>
</gene>
<dbReference type="AlphaFoldDB" id="A0A6A6H350"/>
<organism evidence="3 4">
    <name type="scientific">Viridothelium virens</name>
    <name type="common">Speckled blister lichen</name>
    <name type="synonym">Trypethelium virens</name>
    <dbReference type="NCBI Taxonomy" id="1048519"/>
    <lineage>
        <taxon>Eukaryota</taxon>
        <taxon>Fungi</taxon>
        <taxon>Dikarya</taxon>
        <taxon>Ascomycota</taxon>
        <taxon>Pezizomycotina</taxon>
        <taxon>Dothideomycetes</taxon>
        <taxon>Dothideomycetes incertae sedis</taxon>
        <taxon>Trypetheliales</taxon>
        <taxon>Trypetheliaceae</taxon>
        <taxon>Viridothelium</taxon>
    </lineage>
</organism>
<accession>A0A6A6H350</accession>
<dbReference type="GO" id="GO:0005524">
    <property type="term" value="F:ATP binding"/>
    <property type="evidence" value="ECO:0007669"/>
    <property type="project" value="InterPro"/>
</dbReference>
<proteinExistence type="predicted"/>
<dbReference type="SUPFAM" id="SSF52540">
    <property type="entry name" value="P-loop containing nucleoside triphosphate hydrolases"/>
    <property type="match status" value="1"/>
</dbReference>
<protein>
    <submittedName>
        <fullName evidence="3">P-loop containing nucleoside triphosphate hydrolase protein</fullName>
    </submittedName>
</protein>
<evidence type="ECO:0000256" key="1">
    <source>
        <dbReference type="SAM" id="MobiDB-lite"/>
    </source>
</evidence>
<feature type="compositionally biased region" description="Acidic residues" evidence="1">
    <location>
        <begin position="660"/>
        <end position="675"/>
    </location>
</feature>
<keyword evidence="4" id="KW-1185">Reference proteome</keyword>
<sequence length="687" mass="78955">MDAQLSTTNVLKDPFEALRDPAEVYDDGLGRQCELRSNEARYNSKGERVVYNTGYRRDLGELPDSHPESALVLTRYYRQNESLEFSEVDVRSPHIRRALREVVGEYNGIDLKSRRIIVRDFHRCLFYYERELREYANRIGDGEASNHVGLALRYLYRTLEMEMRSFLIKVKINDAPSIDFKSLWMVFRPGALIYKKQGGRESILKLKSIKFNDYPLQCSWNFEMWFIFCDGKELAHDTRYLHIHEYEGFLPIEELRCSPLEYHPNKVDIESRALSRGKRFVGYCGQHHCEYKGIAGVLTERDFAETSAFEVVPREVTGRIIIDPLRFASSCPDYFDASSTRRRYQIDKNEHLKLSDEELKICNSQACGYSLKLKRWCLFDLDKIADVIYDSNAFEHLLLDEDKKSMIESLIVIKENNPDTFDDIIKGKGKGLIFLLHGPAGCGKTLTAESLAEFAKRPLYILTSGDLDVKSAALEENLLRELELATSWGALVLIDEADVFLEERQVNNLRRNSLVSVFLRVLEYFEGTMILTTNRVQTFDDAFKSRIHLSLEYPALSEKARCQLWRLFIGKALPNRGHEWIDESDLARLSHHSFNGREIKNVVRTALALSIGQEADLNIQHLDQAAKVIAGFNVKFASKRPSDTVYRPHPSETEPKTAGIEDDGCSDDDNSDDDSGNGRGRKRPRFS</sequence>
<evidence type="ECO:0000313" key="4">
    <source>
        <dbReference type="Proteomes" id="UP000800092"/>
    </source>
</evidence>
<dbReference type="InterPro" id="IPR003959">
    <property type="entry name" value="ATPase_AAA_core"/>
</dbReference>
<evidence type="ECO:0000259" key="2">
    <source>
        <dbReference type="SMART" id="SM00382"/>
    </source>
</evidence>
<dbReference type="Pfam" id="PF00004">
    <property type="entry name" value="AAA"/>
    <property type="match status" value="1"/>
</dbReference>